<evidence type="ECO:0000256" key="11">
    <source>
        <dbReference type="ARBA" id="ARBA00023145"/>
    </source>
</evidence>
<keyword evidence="4 16" id="KW-0812">Transmembrane</keyword>
<dbReference type="SUPFAM" id="SSF49785">
    <property type="entry name" value="Galactose-binding domain-like"/>
    <property type="match status" value="1"/>
</dbReference>
<dbReference type="Gene3D" id="3.40.50.200">
    <property type="entry name" value="Peptidase S8/S53 domain"/>
    <property type="match status" value="1"/>
</dbReference>
<dbReference type="PANTHER" id="PTHR42884">
    <property type="entry name" value="PROPROTEIN CONVERTASE SUBTILISIN/KEXIN-RELATED"/>
    <property type="match status" value="1"/>
</dbReference>
<feature type="region of interest" description="Disordered" evidence="15">
    <location>
        <begin position="630"/>
        <end position="650"/>
    </location>
</feature>
<evidence type="ECO:0000256" key="2">
    <source>
        <dbReference type="ARBA" id="ARBA00005325"/>
    </source>
</evidence>
<organism evidence="20">
    <name type="scientific">Metarhizium acridum (strain CQMa 102)</name>
    <dbReference type="NCBI Taxonomy" id="655827"/>
    <lineage>
        <taxon>Eukaryota</taxon>
        <taxon>Fungi</taxon>
        <taxon>Dikarya</taxon>
        <taxon>Ascomycota</taxon>
        <taxon>Pezizomycotina</taxon>
        <taxon>Sordariomycetes</taxon>
        <taxon>Hypocreomycetidae</taxon>
        <taxon>Hypocreales</taxon>
        <taxon>Clavicipitaceae</taxon>
        <taxon>Metarhizium</taxon>
    </lineage>
</organism>
<feature type="region of interest" description="Disordered" evidence="15">
    <location>
        <begin position="726"/>
        <end position="806"/>
    </location>
</feature>
<dbReference type="InterPro" id="IPR002884">
    <property type="entry name" value="P_dom"/>
</dbReference>
<comment type="similarity">
    <text evidence="2">Belongs to the peptidase S8 family. Furin subfamily.</text>
</comment>
<dbReference type="STRING" id="655827.E9DYU9"/>
<dbReference type="InterPro" id="IPR022398">
    <property type="entry name" value="Peptidase_S8_His-AS"/>
</dbReference>
<evidence type="ECO:0000256" key="15">
    <source>
        <dbReference type="SAM" id="MobiDB-lite"/>
    </source>
</evidence>
<dbReference type="CDD" id="cd04059">
    <property type="entry name" value="Peptidases_S8_Protein_convertases_Kexins_Furin-like"/>
    <property type="match status" value="1"/>
</dbReference>
<dbReference type="MEROPS" id="S08.070"/>
<dbReference type="FunFam" id="2.60.120.260:FF:000026">
    <property type="entry name" value="proprotein convertase subtilisin/kexin type 7"/>
    <property type="match status" value="1"/>
</dbReference>
<feature type="transmembrane region" description="Helical" evidence="16">
    <location>
        <begin position="679"/>
        <end position="703"/>
    </location>
</feature>
<name>E9DYU9_METAQ</name>
<dbReference type="SUPFAM" id="SSF52743">
    <property type="entry name" value="Subtilisin-like"/>
    <property type="match status" value="1"/>
</dbReference>
<dbReference type="OMA" id="RCCGEIA"/>
<dbReference type="Proteomes" id="UP000002499">
    <property type="component" value="Unassembled WGS sequence"/>
</dbReference>
<keyword evidence="6 14" id="KW-0378">Hydrolase</keyword>
<protein>
    <submittedName>
        <fullName evidence="19">Kexin-like protease</fullName>
    </submittedName>
</protein>
<dbReference type="PROSITE" id="PS00137">
    <property type="entry name" value="SUBTILASE_HIS"/>
    <property type="match status" value="1"/>
</dbReference>
<feature type="compositionally biased region" description="Low complexity" evidence="15">
    <location>
        <begin position="633"/>
        <end position="650"/>
    </location>
</feature>
<dbReference type="GeneID" id="19247108"/>
<evidence type="ECO:0000256" key="10">
    <source>
        <dbReference type="ARBA" id="ARBA00023136"/>
    </source>
</evidence>
<dbReference type="PANTHER" id="PTHR42884:SF14">
    <property type="entry name" value="NEUROENDOCRINE CONVERTASE 1"/>
    <property type="match status" value="1"/>
</dbReference>
<evidence type="ECO:0000256" key="8">
    <source>
        <dbReference type="ARBA" id="ARBA00022837"/>
    </source>
</evidence>
<dbReference type="InParanoid" id="E9DYU9"/>
<reference evidence="19 20" key="1">
    <citation type="journal article" date="2011" name="PLoS Genet.">
        <title>Genome sequencing and comparative transcriptomics of the model entomopathogenic fungi Metarhizium anisopliae and M. acridum.</title>
        <authorList>
            <person name="Gao Q."/>
            <person name="Jin K."/>
            <person name="Ying S.H."/>
            <person name="Zhang Y."/>
            <person name="Xiao G."/>
            <person name="Shang Y."/>
            <person name="Duan Z."/>
            <person name="Hu X."/>
            <person name="Xie X.Q."/>
            <person name="Zhou G."/>
            <person name="Peng G."/>
            <person name="Luo Z."/>
            <person name="Huang W."/>
            <person name="Wang B."/>
            <person name="Fang W."/>
            <person name="Wang S."/>
            <person name="Zhong Y."/>
            <person name="Ma L.J."/>
            <person name="St Leger R.J."/>
            <person name="Zhao G.P."/>
            <person name="Pei Y."/>
            <person name="Feng M.G."/>
            <person name="Xia Y."/>
            <person name="Wang C."/>
        </authorList>
    </citation>
    <scope>NUCLEOTIDE SEQUENCE [LARGE SCALE GENOMIC DNA]</scope>
    <source>
        <strain evidence="19 20">CQMa 102</strain>
    </source>
</reference>
<dbReference type="GO" id="GO:0016485">
    <property type="term" value="P:protein processing"/>
    <property type="evidence" value="ECO:0007669"/>
    <property type="project" value="EnsemblFungi"/>
</dbReference>
<evidence type="ECO:0000313" key="19">
    <source>
        <dbReference type="EMBL" id="EFY91126.1"/>
    </source>
</evidence>
<keyword evidence="12" id="KW-0325">Glycoprotein</keyword>
<dbReference type="PROSITE" id="PS00138">
    <property type="entry name" value="SUBTILASE_SER"/>
    <property type="match status" value="1"/>
</dbReference>
<evidence type="ECO:0000256" key="14">
    <source>
        <dbReference type="PROSITE-ProRule" id="PRU01240"/>
    </source>
</evidence>
<dbReference type="Pfam" id="PF00082">
    <property type="entry name" value="Peptidase_S8"/>
    <property type="match status" value="1"/>
</dbReference>
<evidence type="ECO:0000256" key="12">
    <source>
        <dbReference type="ARBA" id="ARBA00023180"/>
    </source>
</evidence>
<evidence type="ECO:0000256" key="9">
    <source>
        <dbReference type="ARBA" id="ARBA00022989"/>
    </source>
</evidence>
<keyword evidence="7 14" id="KW-0720">Serine protease</keyword>
<feature type="chain" id="PRO_5003237961" evidence="17">
    <location>
        <begin position="19"/>
        <end position="806"/>
    </location>
</feature>
<evidence type="ECO:0000256" key="5">
    <source>
        <dbReference type="ARBA" id="ARBA00022729"/>
    </source>
</evidence>
<keyword evidence="8" id="KW-0106">Calcium</keyword>
<dbReference type="AlphaFoldDB" id="E9DYU9"/>
<dbReference type="InterPro" id="IPR015500">
    <property type="entry name" value="Peptidase_S8_subtilisin-rel"/>
</dbReference>
<feature type="active site" description="Charge relay system" evidence="13 14">
    <location>
        <position position="190"/>
    </location>
</feature>
<evidence type="ECO:0000256" key="7">
    <source>
        <dbReference type="ARBA" id="ARBA00022825"/>
    </source>
</evidence>
<dbReference type="PROSITE" id="PS51892">
    <property type="entry name" value="SUBTILASE"/>
    <property type="match status" value="1"/>
</dbReference>
<sequence>MRVALFAGLVGLASLSYAGHAPRDYKNNDYYVLQIDSSVSPEQIESRLHLRHEGTVGALSDHHVFRSRKTEHDIVRRELLEIKRKKRAPDQYDVLDRVLFSAKQELRRHLHKRVIPPPPPGADIPRATAEPALSAVKKQQTIMDTLSIKDPIFTAQWHLFNSVEVGNDVNVTGVWMEGVTGKNATVAIVDDGLDMHSEDLRENYFAEGSYDFNDHDPEPAPVLSDDHHGTRCAGEVAAVRNDVCGIGVAYESKVAGIRILSAVISDEDEAEALMYRNDKNQIYSCSWGPSDDGRTMEAPSVLIRRAMLKSIQEGRNKLGSIFVFASGNGAKSGDNCNFDGYTNSIFSITVGAVSRDNQQTYYSEPCSAQLAVTYSSGGSASDGFIHTTDVGANKCTDRHGGTSAAAPLAAGIFALVLEVNPELSWRDMQYLVMDTAKPFSAPGVVWNETGIGKQFSHAFGYGKIDTYDLVQKAKTWNKVKPQAWFFSPRLEVEEAIPEGPSGVSANFTVTKDMLKEANLGRLEHVTIFMNVNHTRRGDISVDLISPSNMVSQIATTRSGDEHYAGYVNWTFMSVAHWGESGVGAWTLVVRDTVQNERNGTFIDWRLKLWGESIDAKKATDLGMPTEDEYVSLPVTSSPTPTASPTHTATATASVSATASAAATSTSPPSWFPGFGSKTAMLWVIGAAVLIVLFCIGLCIYLFIARKRRNTPRDDYEFELLDEEEADGLNSNEKRGEGRRTRGGELYDAFAGASDDEEEFDEYRDPSAERLAGHEYEDDQYVVGEESDDEDNPGAAETMPLGGGSRS</sequence>
<feature type="domain" description="P/Homo B" evidence="18">
    <location>
        <begin position="479"/>
        <end position="614"/>
    </location>
</feature>
<dbReference type="KEGG" id="maw:19247108"/>
<feature type="compositionally biased region" description="Basic and acidic residues" evidence="15">
    <location>
        <begin position="731"/>
        <end position="744"/>
    </location>
</feature>
<keyword evidence="11" id="KW-0865">Zymogen</keyword>
<proteinExistence type="inferred from homology"/>
<evidence type="ECO:0000256" key="1">
    <source>
        <dbReference type="ARBA" id="ARBA00004370"/>
    </source>
</evidence>
<evidence type="ECO:0000259" key="18">
    <source>
        <dbReference type="PROSITE" id="PS51829"/>
    </source>
</evidence>
<feature type="active site" description="Charge relay system" evidence="13 14">
    <location>
        <position position="403"/>
    </location>
</feature>
<evidence type="ECO:0000256" key="13">
    <source>
        <dbReference type="PIRSR" id="PIRSR615500-1"/>
    </source>
</evidence>
<dbReference type="InterPro" id="IPR023827">
    <property type="entry name" value="Peptidase_S8_Asp-AS"/>
</dbReference>
<evidence type="ECO:0000256" key="3">
    <source>
        <dbReference type="ARBA" id="ARBA00022670"/>
    </source>
</evidence>
<dbReference type="Pfam" id="PF01483">
    <property type="entry name" value="P_proprotein"/>
    <property type="match status" value="1"/>
</dbReference>
<accession>E9DYU9</accession>
<dbReference type="InterPro" id="IPR034182">
    <property type="entry name" value="Kexin/furin"/>
</dbReference>
<comment type="subcellular location">
    <subcellularLocation>
        <location evidence="1">Membrane</location>
    </subcellularLocation>
</comment>
<dbReference type="Gene3D" id="2.60.120.260">
    <property type="entry name" value="Galactose-binding domain-like"/>
    <property type="match status" value="1"/>
</dbReference>
<feature type="compositionally biased region" description="Basic and acidic residues" evidence="15">
    <location>
        <begin position="762"/>
        <end position="774"/>
    </location>
</feature>
<dbReference type="GO" id="GO:0005802">
    <property type="term" value="C:trans-Golgi network"/>
    <property type="evidence" value="ECO:0007669"/>
    <property type="project" value="EnsemblFungi"/>
</dbReference>
<dbReference type="eggNOG" id="KOG3525">
    <property type="taxonomic scope" value="Eukaryota"/>
</dbReference>
<dbReference type="PROSITE" id="PS51829">
    <property type="entry name" value="P_HOMO_B"/>
    <property type="match status" value="1"/>
</dbReference>
<dbReference type="InterPro" id="IPR036852">
    <property type="entry name" value="Peptidase_S8/S53_dom_sf"/>
</dbReference>
<keyword evidence="3 14" id="KW-0645">Protease</keyword>
<keyword evidence="10 16" id="KW-0472">Membrane</keyword>
<dbReference type="InterPro" id="IPR023828">
    <property type="entry name" value="Peptidase_S8_Ser-AS"/>
</dbReference>
<evidence type="ECO:0000313" key="20">
    <source>
        <dbReference type="Proteomes" id="UP000002499"/>
    </source>
</evidence>
<evidence type="ECO:0000256" key="6">
    <source>
        <dbReference type="ARBA" id="ARBA00022801"/>
    </source>
</evidence>
<dbReference type="PROSITE" id="PS00136">
    <property type="entry name" value="SUBTILASE_ASP"/>
    <property type="match status" value="1"/>
</dbReference>
<gene>
    <name evidence="19" type="ORF">MAC_02797</name>
</gene>
<dbReference type="FunFam" id="3.40.50.200:FF:000005">
    <property type="entry name" value="Proprotein convertase subtilisin/kexin type 7"/>
    <property type="match status" value="1"/>
</dbReference>
<evidence type="ECO:0000256" key="16">
    <source>
        <dbReference type="SAM" id="Phobius"/>
    </source>
</evidence>
<dbReference type="FunCoup" id="E9DYU9">
    <property type="interactions" value="144"/>
</dbReference>
<dbReference type="GO" id="GO:0007323">
    <property type="term" value="P:peptide pheromone maturation"/>
    <property type="evidence" value="ECO:0007669"/>
    <property type="project" value="EnsemblFungi"/>
</dbReference>
<dbReference type="GO" id="GO:0004252">
    <property type="term" value="F:serine-type endopeptidase activity"/>
    <property type="evidence" value="ECO:0007669"/>
    <property type="project" value="UniProtKB-UniRule"/>
</dbReference>
<feature type="signal peptide" evidence="17">
    <location>
        <begin position="1"/>
        <end position="18"/>
    </location>
</feature>
<dbReference type="InterPro" id="IPR008979">
    <property type="entry name" value="Galactose-bd-like_sf"/>
</dbReference>
<dbReference type="EMBL" id="GL698484">
    <property type="protein sequence ID" value="EFY91126.1"/>
    <property type="molecule type" value="Genomic_DNA"/>
</dbReference>
<feature type="active site" description="Charge relay system" evidence="13 14">
    <location>
        <position position="228"/>
    </location>
</feature>
<evidence type="ECO:0000256" key="4">
    <source>
        <dbReference type="ARBA" id="ARBA00022692"/>
    </source>
</evidence>
<dbReference type="OrthoDB" id="300641at2759"/>
<keyword evidence="9 16" id="KW-1133">Transmembrane helix</keyword>
<dbReference type="HOGENOM" id="CLU_002976_2_1_1"/>
<feature type="compositionally biased region" description="Acidic residues" evidence="15">
    <location>
        <begin position="775"/>
        <end position="791"/>
    </location>
</feature>
<evidence type="ECO:0000256" key="17">
    <source>
        <dbReference type="SAM" id="SignalP"/>
    </source>
</evidence>
<keyword evidence="5 17" id="KW-0732">Signal</keyword>
<dbReference type="PRINTS" id="PR00723">
    <property type="entry name" value="SUBTILISIN"/>
</dbReference>
<dbReference type="GO" id="GO:0000139">
    <property type="term" value="C:Golgi membrane"/>
    <property type="evidence" value="ECO:0007669"/>
    <property type="project" value="TreeGrafter"/>
</dbReference>
<keyword evidence="20" id="KW-1185">Reference proteome</keyword>
<dbReference type="InterPro" id="IPR000209">
    <property type="entry name" value="Peptidase_S8/S53_dom"/>
</dbReference>